<dbReference type="AlphaFoldDB" id="A0A804QX21"/>
<accession>A0A804QX21</accession>
<name>A0A804QX21_MAIZE</name>
<evidence type="ECO:0000313" key="2">
    <source>
        <dbReference type="Proteomes" id="UP000007305"/>
    </source>
</evidence>
<reference evidence="2" key="1">
    <citation type="journal article" date="2009" name="Science">
        <title>The B73 maize genome: complexity, diversity, and dynamics.</title>
        <authorList>
            <person name="Schnable P.S."/>
            <person name="Ware D."/>
            <person name="Fulton R.S."/>
            <person name="Stein J.C."/>
            <person name="Wei F."/>
            <person name="Pasternak S."/>
            <person name="Liang C."/>
            <person name="Zhang J."/>
            <person name="Fulton L."/>
            <person name="Graves T.A."/>
            <person name="Minx P."/>
            <person name="Reily A.D."/>
            <person name="Courtney L."/>
            <person name="Kruchowski S.S."/>
            <person name="Tomlinson C."/>
            <person name="Strong C."/>
            <person name="Delehaunty K."/>
            <person name="Fronick C."/>
            <person name="Courtney B."/>
            <person name="Rock S.M."/>
            <person name="Belter E."/>
            <person name="Du F."/>
            <person name="Kim K."/>
            <person name="Abbott R.M."/>
            <person name="Cotton M."/>
            <person name="Levy A."/>
            <person name="Marchetto P."/>
            <person name="Ochoa K."/>
            <person name="Jackson S.M."/>
            <person name="Gillam B."/>
            <person name="Chen W."/>
            <person name="Yan L."/>
            <person name="Higginbotham J."/>
            <person name="Cardenas M."/>
            <person name="Waligorski J."/>
            <person name="Applebaum E."/>
            <person name="Phelps L."/>
            <person name="Falcone J."/>
            <person name="Kanchi K."/>
            <person name="Thane T."/>
            <person name="Scimone A."/>
            <person name="Thane N."/>
            <person name="Henke J."/>
            <person name="Wang T."/>
            <person name="Ruppert J."/>
            <person name="Shah N."/>
            <person name="Rotter K."/>
            <person name="Hodges J."/>
            <person name="Ingenthron E."/>
            <person name="Cordes M."/>
            <person name="Kohlberg S."/>
            <person name="Sgro J."/>
            <person name="Delgado B."/>
            <person name="Mead K."/>
            <person name="Chinwalla A."/>
            <person name="Leonard S."/>
            <person name="Crouse K."/>
            <person name="Collura K."/>
            <person name="Kudrna D."/>
            <person name="Currie J."/>
            <person name="He R."/>
            <person name="Angelova A."/>
            <person name="Rajasekar S."/>
            <person name="Mueller T."/>
            <person name="Lomeli R."/>
            <person name="Scara G."/>
            <person name="Ko A."/>
            <person name="Delaney K."/>
            <person name="Wissotski M."/>
            <person name="Lopez G."/>
            <person name="Campos D."/>
            <person name="Braidotti M."/>
            <person name="Ashley E."/>
            <person name="Golser W."/>
            <person name="Kim H."/>
            <person name="Lee S."/>
            <person name="Lin J."/>
            <person name="Dujmic Z."/>
            <person name="Kim W."/>
            <person name="Talag J."/>
            <person name="Zuccolo A."/>
            <person name="Fan C."/>
            <person name="Sebastian A."/>
            <person name="Kramer M."/>
            <person name="Spiegel L."/>
            <person name="Nascimento L."/>
            <person name="Zutavern T."/>
            <person name="Miller B."/>
            <person name="Ambroise C."/>
            <person name="Muller S."/>
            <person name="Spooner W."/>
            <person name="Narechania A."/>
            <person name="Ren L."/>
            <person name="Wei S."/>
            <person name="Kumari S."/>
            <person name="Faga B."/>
            <person name="Levy M.J."/>
            <person name="McMahan L."/>
            <person name="Van Buren P."/>
            <person name="Vaughn M.W."/>
            <person name="Ying K."/>
            <person name="Yeh C.-T."/>
            <person name="Emrich S.J."/>
            <person name="Jia Y."/>
            <person name="Kalyanaraman A."/>
            <person name="Hsia A.-P."/>
            <person name="Barbazuk W.B."/>
            <person name="Baucom R.S."/>
            <person name="Brutnell T.P."/>
            <person name="Carpita N.C."/>
            <person name="Chaparro C."/>
            <person name="Chia J.-M."/>
            <person name="Deragon J.-M."/>
            <person name="Estill J.C."/>
            <person name="Fu Y."/>
            <person name="Jeddeloh J.A."/>
            <person name="Han Y."/>
            <person name="Lee H."/>
            <person name="Li P."/>
            <person name="Lisch D.R."/>
            <person name="Liu S."/>
            <person name="Liu Z."/>
            <person name="Nagel D.H."/>
            <person name="McCann M.C."/>
            <person name="SanMiguel P."/>
            <person name="Myers A.M."/>
            <person name="Nettleton D."/>
            <person name="Nguyen J."/>
            <person name="Penning B.W."/>
            <person name="Ponnala L."/>
            <person name="Schneider K.L."/>
            <person name="Schwartz D.C."/>
            <person name="Sharma A."/>
            <person name="Soderlund C."/>
            <person name="Springer N.M."/>
            <person name="Sun Q."/>
            <person name="Wang H."/>
            <person name="Waterman M."/>
            <person name="Westerman R."/>
            <person name="Wolfgruber T.K."/>
            <person name="Yang L."/>
            <person name="Yu Y."/>
            <person name="Zhang L."/>
            <person name="Zhou S."/>
            <person name="Zhu Q."/>
            <person name="Bennetzen J.L."/>
            <person name="Dawe R.K."/>
            <person name="Jiang J."/>
            <person name="Jiang N."/>
            <person name="Presting G.G."/>
            <person name="Wessler S.R."/>
            <person name="Aluru S."/>
            <person name="Martienssen R.A."/>
            <person name="Clifton S.W."/>
            <person name="McCombie W.R."/>
            <person name="Wing R.A."/>
            <person name="Wilson R.K."/>
        </authorList>
    </citation>
    <scope>NUCLEOTIDE SEQUENCE [LARGE SCALE GENOMIC DNA]</scope>
    <source>
        <strain evidence="2">cv. B73</strain>
    </source>
</reference>
<sequence length="241" mass="27064">MPASSQPFPSSLVRTLLRKKPFVSFLSYVITLNKCYSSSQSNKRSYISNMKAETKSEKLDKDDQSSKCDMLLSSVVKQLKDYSTFSETHCTTRESQSDATTFCHDDKVWKKIVPSHGEFYEDSQSDPTGNTAPVELSYDVLGTYLICDSQICERGTAKMKTKDWLKYMKKRPRELRINDEDLLMTAIVKNKDLGTCHKFASGSSAAKKFKKLKSHKKGNKLLSKIGKAGTNLLGGKRVSLA</sequence>
<dbReference type="Gramene" id="Zm00001eb367470_T001">
    <property type="protein sequence ID" value="Zm00001eb367470_P001"/>
    <property type="gene ID" value="Zm00001eb367470"/>
</dbReference>
<reference evidence="1" key="2">
    <citation type="submission" date="2019-07" db="EMBL/GenBank/DDBJ databases">
        <authorList>
            <person name="Seetharam A."/>
            <person name="Woodhouse M."/>
            <person name="Cannon E."/>
        </authorList>
    </citation>
    <scope>NUCLEOTIDE SEQUENCE [LARGE SCALE GENOMIC DNA]</scope>
    <source>
        <strain evidence="1">cv. B73</strain>
    </source>
</reference>
<protein>
    <submittedName>
        <fullName evidence="1">Uncharacterized protein</fullName>
    </submittedName>
</protein>
<organism evidence="1 2">
    <name type="scientific">Zea mays</name>
    <name type="common">Maize</name>
    <dbReference type="NCBI Taxonomy" id="4577"/>
    <lineage>
        <taxon>Eukaryota</taxon>
        <taxon>Viridiplantae</taxon>
        <taxon>Streptophyta</taxon>
        <taxon>Embryophyta</taxon>
        <taxon>Tracheophyta</taxon>
        <taxon>Spermatophyta</taxon>
        <taxon>Magnoliopsida</taxon>
        <taxon>Liliopsida</taxon>
        <taxon>Poales</taxon>
        <taxon>Poaceae</taxon>
        <taxon>PACMAD clade</taxon>
        <taxon>Panicoideae</taxon>
        <taxon>Andropogonodae</taxon>
        <taxon>Andropogoneae</taxon>
        <taxon>Tripsacinae</taxon>
        <taxon>Zea</taxon>
    </lineage>
</organism>
<evidence type="ECO:0000313" key="1">
    <source>
        <dbReference type="EnsemblPlants" id="Zm00001eb367470_P001"/>
    </source>
</evidence>
<dbReference type="InParanoid" id="A0A804QX21"/>
<dbReference type="EnsemblPlants" id="Zm00001eb367470_T001">
    <property type="protein sequence ID" value="Zm00001eb367470_P001"/>
    <property type="gene ID" value="Zm00001eb367470"/>
</dbReference>
<dbReference type="Proteomes" id="UP000007305">
    <property type="component" value="Chromosome 8"/>
</dbReference>
<proteinExistence type="predicted"/>
<keyword evidence="2" id="KW-1185">Reference proteome</keyword>
<reference evidence="1" key="3">
    <citation type="submission" date="2021-05" db="UniProtKB">
        <authorList>
            <consortium name="EnsemblPlants"/>
        </authorList>
    </citation>
    <scope>IDENTIFICATION</scope>
    <source>
        <strain evidence="1">cv. B73</strain>
    </source>
</reference>